<dbReference type="InterPro" id="IPR014710">
    <property type="entry name" value="RmlC-like_jellyroll"/>
</dbReference>
<keyword evidence="6" id="KW-1185">Reference proteome</keyword>
<dbReference type="Gene3D" id="1.10.10.60">
    <property type="entry name" value="Homeodomain-like"/>
    <property type="match status" value="2"/>
</dbReference>
<keyword evidence="2" id="KW-0238">DNA-binding</keyword>
<dbReference type="SUPFAM" id="SSF46689">
    <property type="entry name" value="Homeodomain-like"/>
    <property type="match status" value="2"/>
</dbReference>
<reference evidence="5 6" key="1">
    <citation type="submission" date="2022-09" db="EMBL/GenBank/DDBJ databases">
        <authorList>
            <person name="Han X.L."/>
            <person name="Wang Q."/>
            <person name="Lu T."/>
        </authorList>
    </citation>
    <scope>NUCLEOTIDE SEQUENCE [LARGE SCALE GENOMIC DNA]</scope>
    <source>
        <strain evidence="5 6">WQ 127069</strain>
    </source>
</reference>
<dbReference type="InterPro" id="IPR037923">
    <property type="entry name" value="HTH-like"/>
</dbReference>
<dbReference type="SMART" id="SM00342">
    <property type="entry name" value="HTH_ARAC"/>
    <property type="match status" value="1"/>
</dbReference>
<evidence type="ECO:0000259" key="4">
    <source>
        <dbReference type="PROSITE" id="PS01124"/>
    </source>
</evidence>
<evidence type="ECO:0000256" key="2">
    <source>
        <dbReference type="ARBA" id="ARBA00023125"/>
    </source>
</evidence>
<dbReference type="SUPFAM" id="SSF51215">
    <property type="entry name" value="Regulatory protein AraC"/>
    <property type="match status" value="1"/>
</dbReference>
<organism evidence="5 6">
    <name type="scientific">Paenibacillus baimaensis</name>
    <dbReference type="NCBI Taxonomy" id="2982185"/>
    <lineage>
        <taxon>Bacteria</taxon>
        <taxon>Bacillati</taxon>
        <taxon>Bacillota</taxon>
        <taxon>Bacilli</taxon>
        <taxon>Bacillales</taxon>
        <taxon>Paenibacillaceae</taxon>
        <taxon>Paenibacillus</taxon>
    </lineage>
</organism>
<evidence type="ECO:0000256" key="3">
    <source>
        <dbReference type="ARBA" id="ARBA00023163"/>
    </source>
</evidence>
<dbReference type="PROSITE" id="PS01124">
    <property type="entry name" value="HTH_ARAC_FAMILY_2"/>
    <property type="match status" value="1"/>
</dbReference>
<dbReference type="InterPro" id="IPR018060">
    <property type="entry name" value="HTH_AraC"/>
</dbReference>
<dbReference type="InterPro" id="IPR003313">
    <property type="entry name" value="AraC-bd"/>
</dbReference>
<feature type="domain" description="HTH araC/xylS-type" evidence="4">
    <location>
        <begin position="161"/>
        <end position="259"/>
    </location>
</feature>
<dbReference type="InterPro" id="IPR009057">
    <property type="entry name" value="Homeodomain-like_sf"/>
</dbReference>
<protein>
    <submittedName>
        <fullName evidence="5">AraC family transcriptional regulator</fullName>
    </submittedName>
</protein>
<dbReference type="Pfam" id="PF12833">
    <property type="entry name" value="HTH_18"/>
    <property type="match status" value="1"/>
</dbReference>
<evidence type="ECO:0000313" key="6">
    <source>
        <dbReference type="Proteomes" id="UP001652445"/>
    </source>
</evidence>
<dbReference type="Gene3D" id="2.60.120.10">
    <property type="entry name" value="Jelly Rolls"/>
    <property type="match status" value="1"/>
</dbReference>
<dbReference type="PROSITE" id="PS00041">
    <property type="entry name" value="HTH_ARAC_FAMILY_1"/>
    <property type="match status" value="1"/>
</dbReference>
<dbReference type="EMBL" id="JAOQIO010000084">
    <property type="protein sequence ID" value="MCU6794453.1"/>
    <property type="molecule type" value="Genomic_DNA"/>
</dbReference>
<proteinExistence type="predicted"/>
<gene>
    <name evidence="5" type="ORF">OB236_20300</name>
</gene>
<dbReference type="Proteomes" id="UP001652445">
    <property type="component" value="Unassembled WGS sequence"/>
</dbReference>
<keyword evidence="1" id="KW-0805">Transcription regulation</keyword>
<dbReference type="RefSeq" id="WP_262685606.1">
    <property type="nucleotide sequence ID" value="NZ_JAOQIO010000084.1"/>
</dbReference>
<evidence type="ECO:0000256" key="1">
    <source>
        <dbReference type="ARBA" id="ARBA00023015"/>
    </source>
</evidence>
<dbReference type="InterPro" id="IPR018062">
    <property type="entry name" value="HTH_AraC-typ_CS"/>
</dbReference>
<sequence>MLTKPEFHVRSFVATTNTDWADDGFHQHRTLEISILLEGRGVFEWNDSKLNLDAGQVIIIPPALPHRFEGKQRNRYGVMHLENIPARIMEHLSDFGSGSKPVIIALSRLDKERLEWLFREFLRILSSPLKKQMRTYSAWVEVIVLFLLEHSQSVQHALTITKAADYIRENLSRGVQIADLAALAGLTEAGFRRLFDEIYDMSPKQYLQQCRMIEAKWLLSSSNKELNEIAEQIGFARLHSFSLWFKKVEGIPPSEWRKMQQRKTDEFSI</sequence>
<comment type="caution">
    <text evidence="5">The sequence shown here is derived from an EMBL/GenBank/DDBJ whole genome shotgun (WGS) entry which is preliminary data.</text>
</comment>
<evidence type="ECO:0000313" key="5">
    <source>
        <dbReference type="EMBL" id="MCU6794453.1"/>
    </source>
</evidence>
<accession>A0ABT2UIJ9</accession>
<name>A0ABT2UIJ9_9BACL</name>
<dbReference type="PANTHER" id="PTHR43280">
    <property type="entry name" value="ARAC-FAMILY TRANSCRIPTIONAL REGULATOR"/>
    <property type="match status" value="1"/>
</dbReference>
<dbReference type="PANTHER" id="PTHR43280:SF2">
    <property type="entry name" value="HTH-TYPE TRANSCRIPTIONAL REGULATOR EXSA"/>
    <property type="match status" value="1"/>
</dbReference>
<dbReference type="Pfam" id="PF02311">
    <property type="entry name" value="AraC_binding"/>
    <property type="match status" value="1"/>
</dbReference>
<keyword evidence="3" id="KW-0804">Transcription</keyword>